<dbReference type="EMBL" id="BKCJ011177018">
    <property type="protein sequence ID" value="GFC99224.1"/>
    <property type="molecule type" value="Genomic_DNA"/>
</dbReference>
<sequence>EAKTWLDELNEETIDAWDELQTTFISLSFPPALFDRILREIRAISQHENESLTDAWLRMKEIL</sequence>
<dbReference type="InterPro" id="IPR005162">
    <property type="entry name" value="Retrotrans_gag_dom"/>
</dbReference>
<evidence type="ECO:0000313" key="2">
    <source>
        <dbReference type="EMBL" id="GFC99224.1"/>
    </source>
</evidence>
<dbReference type="GO" id="GO:0003964">
    <property type="term" value="F:RNA-directed DNA polymerase activity"/>
    <property type="evidence" value="ECO:0007669"/>
    <property type="project" value="UniProtKB-KW"/>
</dbReference>
<accession>A0A699SMZ4</accession>
<proteinExistence type="predicted"/>
<dbReference type="AlphaFoldDB" id="A0A699SMZ4"/>
<keyword evidence="2" id="KW-0548">Nucleotidyltransferase</keyword>
<keyword evidence="2" id="KW-0695">RNA-directed DNA polymerase</keyword>
<evidence type="ECO:0000259" key="1">
    <source>
        <dbReference type="Pfam" id="PF03732"/>
    </source>
</evidence>
<keyword evidence="2" id="KW-0808">Transferase</keyword>
<dbReference type="Pfam" id="PF03732">
    <property type="entry name" value="Retrotrans_gag"/>
    <property type="match status" value="1"/>
</dbReference>
<feature type="domain" description="Retrotransposon gag" evidence="1">
    <location>
        <begin position="1"/>
        <end position="62"/>
    </location>
</feature>
<reference evidence="2" key="1">
    <citation type="journal article" date="2019" name="Sci. Rep.">
        <title>Draft genome of Tanacetum cinerariifolium, the natural source of mosquito coil.</title>
        <authorList>
            <person name="Yamashiro T."/>
            <person name="Shiraishi A."/>
            <person name="Satake H."/>
            <person name="Nakayama K."/>
        </authorList>
    </citation>
    <scope>NUCLEOTIDE SEQUENCE</scope>
</reference>
<feature type="non-terminal residue" evidence="2">
    <location>
        <position position="1"/>
    </location>
</feature>
<name>A0A699SMZ4_TANCI</name>
<organism evidence="2">
    <name type="scientific">Tanacetum cinerariifolium</name>
    <name type="common">Dalmatian daisy</name>
    <name type="synonym">Chrysanthemum cinerariifolium</name>
    <dbReference type="NCBI Taxonomy" id="118510"/>
    <lineage>
        <taxon>Eukaryota</taxon>
        <taxon>Viridiplantae</taxon>
        <taxon>Streptophyta</taxon>
        <taxon>Embryophyta</taxon>
        <taxon>Tracheophyta</taxon>
        <taxon>Spermatophyta</taxon>
        <taxon>Magnoliopsida</taxon>
        <taxon>eudicotyledons</taxon>
        <taxon>Gunneridae</taxon>
        <taxon>Pentapetalae</taxon>
        <taxon>asterids</taxon>
        <taxon>campanulids</taxon>
        <taxon>Asterales</taxon>
        <taxon>Asteraceae</taxon>
        <taxon>Asteroideae</taxon>
        <taxon>Anthemideae</taxon>
        <taxon>Anthemidinae</taxon>
        <taxon>Tanacetum</taxon>
    </lineage>
</organism>
<gene>
    <name evidence="2" type="ORF">Tci_871194</name>
</gene>
<comment type="caution">
    <text evidence="2">The sequence shown here is derived from an EMBL/GenBank/DDBJ whole genome shotgun (WGS) entry which is preliminary data.</text>
</comment>
<protein>
    <submittedName>
        <fullName evidence="2">Reverse transcriptase domain-containing protein</fullName>
    </submittedName>
</protein>